<dbReference type="GO" id="GO:0005737">
    <property type="term" value="C:cytoplasm"/>
    <property type="evidence" value="ECO:0007669"/>
    <property type="project" value="UniProtKB-SubCell"/>
</dbReference>
<dbReference type="HAMAP" id="MF_00384">
    <property type="entry name" value="Homoser_kinase"/>
    <property type="match status" value="1"/>
</dbReference>
<evidence type="ECO:0000313" key="15">
    <source>
        <dbReference type="EMBL" id="KAB7656114.1"/>
    </source>
</evidence>
<feature type="domain" description="GHMP kinase N-terminal" evidence="13">
    <location>
        <begin position="53"/>
        <end position="135"/>
    </location>
</feature>
<dbReference type="AlphaFoldDB" id="A0A6I1EHK5"/>
<evidence type="ECO:0000256" key="4">
    <source>
        <dbReference type="ARBA" id="ARBA00017858"/>
    </source>
</evidence>
<dbReference type="Gene3D" id="3.30.230.10">
    <property type="match status" value="1"/>
</dbReference>
<dbReference type="InterPro" id="IPR036554">
    <property type="entry name" value="GHMP_kinase_C_sf"/>
</dbReference>
<proteinExistence type="inferred from homology"/>
<dbReference type="UniPathway" id="UPA00050">
    <property type="reaction ID" value="UER00064"/>
</dbReference>
<comment type="pathway">
    <text evidence="1 12">Amino-acid biosynthesis; L-threonine biosynthesis; L-threonine from L-aspartate: step 4/5.</text>
</comment>
<feature type="domain" description="GHMP kinase C-terminal" evidence="14">
    <location>
        <begin position="197"/>
        <end position="274"/>
    </location>
</feature>
<evidence type="ECO:0000256" key="2">
    <source>
        <dbReference type="ARBA" id="ARBA00007370"/>
    </source>
</evidence>
<dbReference type="InterPro" id="IPR014721">
    <property type="entry name" value="Ribsml_uS5_D2-typ_fold_subgr"/>
</dbReference>
<evidence type="ECO:0000256" key="7">
    <source>
        <dbReference type="ARBA" id="ARBA00022697"/>
    </source>
</evidence>
<evidence type="ECO:0000313" key="16">
    <source>
        <dbReference type="Proteomes" id="UP000430564"/>
    </source>
</evidence>
<evidence type="ECO:0000256" key="9">
    <source>
        <dbReference type="ARBA" id="ARBA00022777"/>
    </source>
</evidence>
<evidence type="ECO:0000256" key="6">
    <source>
        <dbReference type="ARBA" id="ARBA00022679"/>
    </source>
</evidence>
<evidence type="ECO:0000256" key="10">
    <source>
        <dbReference type="ARBA" id="ARBA00022840"/>
    </source>
</evidence>
<evidence type="ECO:0000256" key="11">
    <source>
        <dbReference type="ARBA" id="ARBA00049375"/>
    </source>
</evidence>
<dbReference type="GO" id="GO:0009088">
    <property type="term" value="P:threonine biosynthetic process"/>
    <property type="evidence" value="ECO:0007669"/>
    <property type="project" value="UniProtKB-UniRule"/>
</dbReference>
<evidence type="ECO:0000256" key="1">
    <source>
        <dbReference type="ARBA" id="ARBA00005015"/>
    </source>
</evidence>
<dbReference type="SUPFAM" id="SSF54211">
    <property type="entry name" value="Ribosomal protein S5 domain 2-like"/>
    <property type="match status" value="1"/>
</dbReference>
<keyword evidence="10 12" id="KW-0067">ATP-binding</keyword>
<keyword evidence="8 12" id="KW-0547">Nucleotide-binding</keyword>
<dbReference type="InterPro" id="IPR020568">
    <property type="entry name" value="Ribosomal_Su5_D2-typ_SF"/>
</dbReference>
<dbReference type="PANTHER" id="PTHR20861:SF1">
    <property type="entry name" value="HOMOSERINE KINASE"/>
    <property type="match status" value="1"/>
</dbReference>
<evidence type="ECO:0000259" key="13">
    <source>
        <dbReference type="Pfam" id="PF00288"/>
    </source>
</evidence>
<dbReference type="InterPro" id="IPR006203">
    <property type="entry name" value="GHMP_knse_ATP-bd_CS"/>
</dbReference>
<keyword evidence="9 12" id="KW-0418">Kinase</keyword>
<comment type="subcellular location">
    <subcellularLocation>
        <location evidence="12">Cytoplasm</location>
    </subcellularLocation>
</comment>
<gene>
    <name evidence="12" type="primary">thrB</name>
    <name evidence="15" type="ORF">GBM95_09195</name>
</gene>
<organism evidence="15 16">
    <name type="scientific">Sutterella seckii</name>
    <dbReference type="NCBI Taxonomy" id="1944635"/>
    <lineage>
        <taxon>Bacteria</taxon>
        <taxon>Pseudomonadati</taxon>
        <taxon>Pseudomonadota</taxon>
        <taxon>Betaproteobacteria</taxon>
        <taxon>Burkholderiales</taxon>
        <taxon>Sutterellaceae</taxon>
        <taxon>Sutterella</taxon>
    </lineage>
</organism>
<comment type="function">
    <text evidence="12">Catalyzes the ATP-dependent phosphorylation of L-homoserine to L-homoserine phosphate.</text>
</comment>
<name>A0A6I1EHK5_9BURK</name>
<comment type="caution">
    <text evidence="15">The sequence shown here is derived from an EMBL/GenBank/DDBJ whole genome shotgun (WGS) entry which is preliminary data.</text>
</comment>
<protein>
    <recommendedName>
        <fullName evidence="4 12">Homoserine kinase</fullName>
        <shortName evidence="12">HK</shortName>
        <shortName evidence="12">HSK</shortName>
        <ecNumber evidence="3 12">2.7.1.39</ecNumber>
    </recommendedName>
</protein>
<dbReference type="GO" id="GO:0005524">
    <property type="term" value="F:ATP binding"/>
    <property type="evidence" value="ECO:0007669"/>
    <property type="project" value="UniProtKB-UniRule"/>
</dbReference>
<keyword evidence="5 12" id="KW-0028">Amino-acid biosynthesis</keyword>
<evidence type="ECO:0000259" key="14">
    <source>
        <dbReference type="Pfam" id="PF08544"/>
    </source>
</evidence>
<dbReference type="InterPro" id="IPR000870">
    <property type="entry name" value="Homoserine_kinase"/>
</dbReference>
<dbReference type="PROSITE" id="PS00627">
    <property type="entry name" value="GHMP_KINASES_ATP"/>
    <property type="match status" value="1"/>
</dbReference>
<dbReference type="RefSeq" id="WP_152158834.1">
    <property type="nucleotide sequence ID" value="NZ_WEHX01000076.1"/>
</dbReference>
<dbReference type="EC" id="2.7.1.39" evidence="3 12"/>
<dbReference type="Proteomes" id="UP000430564">
    <property type="component" value="Unassembled WGS sequence"/>
</dbReference>
<dbReference type="Pfam" id="PF00288">
    <property type="entry name" value="GHMP_kinases_N"/>
    <property type="match status" value="1"/>
</dbReference>
<evidence type="ECO:0000256" key="8">
    <source>
        <dbReference type="ARBA" id="ARBA00022741"/>
    </source>
</evidence>
<evidence type="ECO:0000256" key="5">
    <source>
        <dbReference type="ARBA" id="ARBA00022605"/>
    </source>
</evidence>
<dbReference type="Pfam" id="PF08544">
    <property type="entry name" value="GHMP_kinases_C"/>
    <property type="match status" value="1"/>
</dbReference>
<dbReference type="PRINTS" id="PR00958">
    <property type="entry name" value="HOMSERKINASE"/>
</dbReference>
<dbReference type="InterPro" id="IPR006204">
    <property type="entry name" value="GHMP_kinase_N_dom"/>
</dbReference>
<keyword evidence="7 12" id="KW-0791">Threonine biosynthesis</keyword>
<dbReference type="SUPFAM" id="SSF55060">
    <property type="entry name" value="GHMP Kinase, C-terminal domain"/>
    <property type="match status" value="1"/>
</dbReference>
<accession>A0A6I1EHK5</accession>
<evidence type="ECO:0000256" key="12">
    <source>
        <dbReference type="HAMAP-Rule" id="MF_00384"/>
    </source>
</evidence>
<dbReference type="EMBL" id="WEHX01000076">
    <property type="protein sequence ID" value="KAB7656114.1"/>
    <property type="molecule type" value="Genomic_DNA"/>
</dbReference>
<reference evidence="15 16" key="1">
    <citation type="submission" date="2019-10" db="EMBL/GenBank/DDBJ databases">
        <title>Genome diversity of Sutterella seckii.</title>
        <authorList>
            <person name="Chaplin A.V."/>
            <person name="Sokolova S.R."/>
            <person name="Mosin K.A."/>
            <person name="Ivanova E.L."/>
            <person name="Kochetkova T.O."/>
            <person name="Goltsov A.Y."/>
            <person name="Trofimov D.Y."/>
            <person name="Efimov B.A."/>
        </authorList>
    </citation>
    <scope>NUCLEOTIDE SEQUENCE [LARGE SCALE GENOMIC DNA]</scope>
    <source>
        <strain evidence="15 16">ASD393</strain>
    </source>
</reference>
<dbReference type="InterPro" id="IPR013750">
    <property type="entry name" value="GHMP_kinase_C_dom"/>
</dbReference>
<evidence type="ECO:0000256" key="3">
    <source>
        <dbReference type="ARBA" id="ARBA00012078"/>
    </source>
</evidence>
<comment type="catalytic activity">
    <reaction evidence="11 12">
        <text>L-homoserine + ATP = O-phospho-L-homoserine + ADP + H(+)</text>
        <dbReference type="Rhea" id="RHEA:13985"/>
        <dbReference type="ChEBI" id="CHEBI:15378"/>
        <dbReference type="ChEBI" id="CHEBI:30616"/>
        <dbReference type="ChEBI" id="CHEBI:57476"/>
        <dbReference type="ChEBI" id="CHEBI:57590"/>
        <dbReference type="ChEBI" id="CHEBI:456216"/>
        <dbReference type="EC" id="2.7.1.39"/>
    </reaction>
</comment>
<dbReference type="Gene3D" id="3.30.70.890">
    <property type="entry name" value="GHMP kinase, C-terminal domain"/>
    <property type="match status" value="1"/>
</dbReference>
<keyword evidence="6 12" id="KW-0808">Transferase</keyword>
<dbReference type="PANTHER" id="PTHR20861">
    <property type="entry name" value="HOMOSERINE/4-DIPHOSPHOCYTIDYL-2-C-METHYL-D-ERYTHRITOL KINASE"/>
    <property type="match status" value="1"/>
</dbReference>
<keyword evidence="12" id="KW-0963">Cytoplasm</keyword>
<dbReference type="PIRSF" id="PIRSF000676">
    <property type="entry name" value="Homoser_kin"/>
    <property type="match status" value="1"/>
</dbReference>
<dbReference type="NCBIfam" id="TIGR00191">
    <property type="entry name" value="thrB"/>
    <property type="match status" value="1"/>
</dbReference>
<feature type="binding site" evidence="12">
    <location>
        <begin position="82"/>
        <end position="92"/>
    </location>
    <ligand>
        <name>ATP</name>
        <dbReference type="ChEBI" id="CHEBI:30616"/>
    </ligand>
</feature>
<dbReference type="OrthoDB" id="9769912at2"/>
<sequence>MFVTVRAPASTSNLGPGFDCLGLALSLYSVFKFETSGELIVEGCPEEFQNEDNLVLQGFRAVYKAAGETAPTVRLTINANVPVARGLGSSSTCIAAGAAAANAFLGGRFSKDELFEICAEFEGHPDNAAPCVLGGLTASFAADGRFHTVPLAIHPDWKFAVVVPDYEVKTSEARKAMPKDISMKDSVFTTSHCVALVSALASGDESLIRIACEDRLHEPCRRKLIPDYEAVRELALKSGAACFFISGSGSTLIAMTKNADTALQFTAAVREKFPTFGTHVLEAAFGGVEARGE</sequence>
<dbReference type="GO" id="GO:0004413">
    <property type="term" value="F:homoserine kinase activity"/>
    <property type="evidence" value="ECO:0007669"/>
    <property type="project" value="UniProtKB-UniRule"/>
</dbReference>
<comment type="similarity">
    <text evidence="2 12">Belongs to the GHMP kinase family. Homoserine kinase subfamily.</text>
</comment>